<evidence type="ECO:0000313" key="2">
    <source>
        <dbReference type="Proteomes" id="UP000287033"/>
    </source>
</evidence>
<name>A0A401RQF3_CHIPU</name>
<reference evidence="1 2" key="1">
    <citation type="journal article" date="2018" name="Nat. Ecol. Evol.">
        <title>Shark genomes provide insights into elasmobranch evolution and the origin of vertebrates.</title>
        <authorList>
            <person name="Hara Y"/>
            <person name="Yamaguchi K"/>
            <person name="Onimaru K"/>
            <person name="Kadota M"/>
            <person name="Koyanagi M"/>
            <person name="Keeley SD"/>
            <person name="Tatsumi K"/>
            <person name="Tanaka K"/>
            <person name="Motone F"/>
            <person name="Kageyama Y"/>
            <person name="Nozu R"/>
            <person name="Adachi N"/>
            <person name="Nishimura O"/>
            <person name="Nakagawa R"/>
            <person name="Tanegashima C"/>
            <person name="Kiyatake I"/>
            <person name="Matsumoto R"/>
            <person name="Murakumo K"/>
            <person name="Nishida K"/>
            <person name="Terakita A"/>
            <person name="Kuratani S"/>
            <person name="Sato K"/>
            <person name="Hyodo S Kuraku.S."/>
        </authorList>
    </citation>
    <scope>NUCLEOTIDE SEQUENCE [LARGE SCALE GENOMIC DNA]</scope>
</reference>
<protein>
    <submittedName>
        <fullName evidence="1">Uncharacterized protein</fullName>
    </submittedName>
</protein>
<organism evidence="1 2">
    <name type="scientific">Chiloscyllium punctatum</name>
    <name type="common">Brownbanded bambooshark</name>
    <name type="synonym">Hemiscyllium punctatum</name>
    <dbReference type="NCBI Taxonomy" id="137246"/>
    <lineage>
        <taxon>Eukaryota</taxon>
        <taxon>Metazoa</taxon>
        <taxon>Chordata</taxon>
        <taxon>Craniata</taxon>
        <taxon>Vertebrata</taxon>
        <taxon>Chondrichthyes</taxon>
        <taxon>Elasmobranchii</taxon>
        <taxon>Galeomorphii</taxon>
        <taxon>Galeoidea</taxon>
        <taxon>Orectolobiformes</taxon>
        <taxon>Hemiscylliidae</taxon>
        <taxon>Chiloscyllium</taxon>
    </lineage>
</organism>
<dbReference type="AlphaFoldDB" id="A0A401RQF3"/>
<accession>A0A401RQF3</accession>
<sequence length="95" mass="10521">MEAAPLQLAPLQALIQARRNLARPEVATDVDKTPDTKHPFIAGRSVTSVQMLKPVNRAAVSSLIRLEDKDGEGGKSDNTRINEMRLRELQLFVSK</sequence>
<dbReference type="EMBL" id="BEZZ01001780">
    <property type="protein sequence ID" value="GCC20449.1"/>
    <property type="molecule type" value="Genomic_DNA"/>
</dbReference>
<comment type="caution">
    <text evidence="1">The sequence shown here is derived from an EMBL/GenBank/DDBJ whole genome shotgun (WGS) entry which is preliminary data.</text>
</comment>
<keyword evidence="2" id="KW-1185">Reference proteome</keyword>
<proteinExistence type="predicted"/>
<evidence type="ECO:0000313" key="1">
    <source>
        <dbReference type="EMBL" id="GCC20449.1"/>
    </source>
</evidence>
<dbReference type="Proteomes" id="UP000287033">
    <property type="component" value="Unassembled WGS sequence"/>
</dbReference>
<gene>
    <name evidence="1" type="ORF">chiPu_0019009</name>
</gene>